<accession>A0A0B7N346</accession>
<dbReference type="InterPro" id="IPR040410">
    <property type="entry name" value="UPF0658_Golgi"/>
</dbReference>
<evidence type="ECO:0000313" key="3">
    <source>
        <dbReference type="Proteomes" id="UP000054107"/>
    </source>
</evidence>
<dbReference type="GO" id="GO:0005794">
    <property type="term" value="C:Golgi apparatus"/>
    <property type="evidence" value="ECO:0007669"/>
    <property type="project" value="TreeGrafter"/>
</dbReference>
<feature type="transmembrane region" description="Helical" evidence="1">
    <location>
        <begin position="116"/>
        <end position="135"/>
    </location>
</feature>
<gene>
    <name evidence="2" type="primary">PARPA_05726.1 scaffold 19499</name>
</gene>
<feature type="transmembrane region" description="Helical" evidence="1">
    <location>
        <begin position="75"/>
        <end position="96"/>
    </location>
</feature>
<dbReference type="AlphaFoldDB" id="A0A0B7N346"/>
<dbReference type="OrthoDB" id="2448307at2759"/>
<organism evidence="2 3">
    <name type="scientific">Parasitella parasitica</name>
    <dbReference type="NCBI Taxonomy" id="35722"/>
    <lineage>
        <taxon>Eukaryota</taxon>
        <taxon>Fungi</taxon>
        <taxon>Fungi incertae sedis</taxon>
        <taxon>Mucoromycota</taxon>
        <taxon>Mucoromycotina</taxon>
        <taxon>Mucoromycetes</taxon>
        <taxon>Mucorales</taxon>
        <taxon>Mucorineae</taxon>
        <taxon>Mucoraceae</taxon>
        <taxon>Parasitella</taxon>
    </lineage>
</organism>
<dbReference type="STRING" id="35722.A0A0B7N346"/>
<keyword evidence="1" id="KW-0472">Membrane</keyword>
<protein>
    <submittedName>
        <fullName evidence="2">Uncharacterized protein</fullName>
    </submittedName>
</protein>
<dbReference type="PANTHER" id="PTHR34391:SF1">
    <property type="entry name" value="UPF0658 GOLGI APPARATUS MEMBRANE PROTEIN C1952.10C-RELATED"/>
    <property type="match status" value="1"/>
</dbReference>
<dbReference type="EMBL" id="LN726961">
    <property type="protein sequence ID" value="CEP11837.1"/>
    <property type="molecule type" value="Genomic_DNA"/>
</dbReference>
<feature type="transmembrane region" description="Helical" evidence="1">
    <location>
        <begin position="47"/>
        <end position="63"/>
    </location>
</feature>
<keyword evidence="1" id="KW-0812">Transmembrane</keyword>
<proteinExistence type="predicted"/>
<evidence type="ECO:0000313" key="2">
    <source>
        <dbReference type="EMBL" id="CEP11837.1"/>
    </source>
</evidence>
<dbReference type="Proteomes" id="UP000054107">
    <property type="component" value="Unassembled WGS sequence"/>
</dbReference>
<feature type="transmembrane region" description="Helical" evidence="1">
    <location>
        <begin position="177"/>
        <end position="200"/>
    </location>
</feature>
<name>A0A0B7N346_9FUNG</name>
<evidence type="ECO:0000256" key="1">
    <source>
        <dbReference type="SAM" id="Phobius"/>
    </source>
</evidence>
<sequence>MDSVVLYISDYTDIAVNTCPNQDTCEYGGCDRNTIFGNYLTAKGYKIIYENVLFIAFEVWRLWTLTDGIVHLNSLTILASAWFSVFSSVFNVLLVIESNKWITSKFEVLKIENKNLQIALSTTLFLLSVPVIISAHKTAKIVGWQVYKKIGSSIELQNMYQNVQCLVGLFEYSAADLWFTGIVYEFASIICIIITVYLAFRCQINFDKGLKPFVFWIPFQGTAKFIEEPSHHAVEAGLLGVKDNNDRLPIDDEEDDFYNDSTLTENKKEHILNGEPIQIPRKSMERVNKLKMERYHIGNVKSDLIKLGSNTTQPDRVAMKPLPKNNETNITIATITTPINSNKPWRSEISPVTDNNLEAPFSIILDSGTTEPTIMGRVMHPISSSKAYNSSKTAIISKATSTTTKIYP</sequence>
<dbReference type="PANTHER" id="PTHR34391">
    <property type="entry name" value="UPF0658 GOLGI APPARATUS MEMBRANE PROTEIN C1952.10C-RELATED"/>
    <property type="match status" value="1"/>
</dbReference>
<keyword evidence="1" id="KW-1133">Transmembrane helix</keyword>
<reference evidence="2 3" key="1">
    <citation type="submission" date="2014-09" db="EMBL/GenBank/DDBJ databases">
        <authorList>
            <person name="Ellenberger Sabrina"/>
        </authorList>
    </citation>
    <scope>NUCLEOTIDE SEQUENCE [LARGE SCALE GENOMIC DNA]</scope>
    <source>
        <strain evidence="2 3">CBS 412.66</strain>
    </source>
</reference>
<keyword evidence="3" id="KW-1185">Reference proteome</keyword>